<protein>
    <submittedName>
        <fullName evidence="1">Uncharacterized protein</fullName>
    </submittedName>
</protein>
<organism evidence="1 2">
    <name type="scientific">Caligus rogercresseyi</name>
    <name type="common">Sea louse</name>
    <dbReference type="NCBI Taxonomy" id="217165"/>
    <lineage>
        <taxon>Eukaryota</taxon>
        <taxon>Metazoa</taxon>
        <taxon>Ecdysozoa</taxon>
        <taxon>Arthropoda</taxon>
        <taxon>Crustacea</taxon>
        <taxon>Multicrustacea</taxon>
        <taxon>Hexanauplia</taxon>
        <taxon>Copepoda</taxon>
        <taxon>Siphonostomatoida</taxon>
        <taxon>Caligidae</taxon>
        <taxon>Caligus</taxon>
    </lineage>
</organism>
<keyword evidence="2" id="KW-1185">Reference proteome</keyword>
<dbReference type="AlphaFoldDB" id="A0A7T8KCQ5"/>
<dbReference type="Proteomes" id="UP000595437">
    <property type="component" value="Chromosome 4"/>
</dbReference>
<name>A0A7T8KCQ5_CALRO</name>
<reference evidence="2" key="1">
    <citation type="submission" date="2021-01" db="EMBL/GenBank/DDBJ databases">
        <title>Caligus Genome Assembly.</title>
        <authorList>
            <person name="Gallardo-Escarate C."/>
        </authorList>
    </citation>
    <scope>NUCLEOTIDE SEQUENCE [LARGE SCALE GENOMIC DNA]</scope>
</reference>
<dbReference type="EMBL" id="CP045893">
    <property type="protein sequence ID" value="QQP53459.1"/>
    <property type="molecule type" value="Genomic_DNA"/>
</dbReference>
<gene>
    <name evidence="1" type="ORF">FKW44_005960</name>
</gene>
<proteinExistence type="predicted"/>
<accession>A0A7T8KCQ5</accession>
<sequence length="66" mass="7265">MVEDQYVWDSSVTTYPLDTPVCLTPWTTRSPQVQIPPAQARPSLAYGKYPSISILSKEEVAGNAPI</sequence>
<evidence type="ECO:0000313" key="2">
    <source>
        <dbReference type="Proteomes" id="UP000595437"/>
    </source>
</evidence>
<evidence type="ECO:0000313" key="1">
    <source>
        <dbReference type="EMBL" id="QQP53459.1"/>
    </source>
</evidence>